<dbReference type="GO" id="GO:0005634">
    <property type="term" value="C:nucleus"/>
    <property type="evidence" value="ECO:0007669"/>
    <property type="project" value="UniProtKB-SubCell"/>
</dbReference>
<evidence type="ECO:0000256" key="2">
    <source>
        <dbReference type="ARBA" id="ARBA00023015"/>
    </source>
</evidence>
<comment type="caution">
    <text evidence="7">The sequence shown here is derived from an EMBL/GenBank/DDBJ whole genome shotgun (WGS) entry which is preliminary data.</text>
</comment>
<dbReference type="Gene3D" id="2.40.330.10">
    <property type="entry name" value="DNA-binding pseudobarrel domain"/>
    <property type="match status" value="1"/>
</dbReference>
<dbReference type="PROSITE" id="PS50863">
    <property type="entry name" value="B3"/>
    <property type="match status" value="1"/>
</dbReference>
<dbReference type="AlphaFoldDB" id="A0AAN7DTG0"/>
<organism evidence="7 8">
    <name type="scientific">Quercus rubra</name>
    <name type="common">Northern red oak</name>
    <name type="synonym">Quercus borealis</name>
    <dbReference type="NCBI Taxonomy" id="3512"/>
    <lineage>
        <taxon>Eukaryota</taxon>
        <taxon>Viridiplantae</taxon>
        <taxon>Streptophyta</taxon>
        <taxon>Embryophyta</taxon>
        <taxon>Tracheophyta</taxon>
        <taxon>Spermatophyta</taxon>
        <taxon>Magnoliopsida</taxon>
        <taxon>eudicotyledons</taxon>
        <taxon>Gunneridae</taxon>
        <taxon>Pentapetalae</taxon>
        <taxon>rosids</taxon>
        <taxon>fabids</taxon>
        <taxon>Fagales</taxon>
        <taxon>Fagaceae</taxon>
        <taxon>Quercus</taxon>
    </lineage>
</organism>
<keyword evidence="8" id="KW-1185">Reference proteome</keyword>
<evidence type="ECO:0000313" key="7">
    <source>
        <dbReference type="EMBL" id="KAK4540320.1"/>
    </source>
</evidence>
<dbReference type="Proteomes" id="UP001324115">
    <property type="component" value="Unassembled WGS sequence"/>
</dbReference>
<keyword evidence="4" id="KW-0804">Transcription</keyword>
<accession>A0AAN7DTG0</accession>
<sequence>MCIEYCCGHYLVLKRTKQQLFNFSAKILGVWRTRTMATQMQRDNDDGPADRSPHFFKIIMLKVVEEGKLQIPDKFVQKYRLDLSDMAFLTIPNAVGHLVVFKYEGNSHFHVLIFDATATEIDYPLDDELQVHRIEDDESDDSFVEIIKHCYRGEGSGSAHPKKDGGVAENISLANAFQSDNPLFTVILRPSYVNGKDRASLPQDIINYLPREGFTKDYTKASILPVKLQIVDRLWPVKLYIYERRGGSSCVVLAGWSAFVRENSLRV</sequence>
<dbReference type="EMBL" id="JAXUIC010000443">
    <property type="protein sequence ID" value="KAK4540320.1"/>
    <property type="molecule type" value="Genomic_DNA"/>
</dbReference>
<evidence type="ECO:0000256" key="4">
    <source>
        <dbReference type="ARBA" id="ARBA00023163"/>
    </source>
</evidence>
<dbReference type="GO" id="GO:0003677">
    <property type="term" value="F:DNA binding"/>
    <property type="evidence" value="ECO:0007669"/>
    <property type="project" value="UniProtKB-KW"/>
</dbReference>
<evidence type="ECO:0000259" key="6">
    <source>
        <dbReference type="PROSITE" id="PS50863"/>
    </source>
</evidence>
<evidence type="ECO:0000256" key="5">
    <source>
        <dbReference type="ARBA" id="ARBA00023242"/>
    </source>
</evidence>
<keyword evidence="5" id="KW-0539">Nucleus</keyword>
<dbReference type="CDD" id="cd10017">
    <property type="entry name" value="B3_DNA"/>
    <property type="match status" value="1"/>
</dbReference>
<dbReference type="PANTHER" id="PTHR31920:SF108">
    <property type="entry name" value="B3 DOMAIN-CONTAINING TRANSCRIPTION FACTOR VRN1-LIKE"/>
    <property type="match status" value="1"/>
</dbReference>
<feature type="domain" description="TF-B3" evidence="6">
    <location>
        <begin position="184"/>
        <end position="267"/>
    </location>
</feature>
<dbReference type="PANTHER" id="PTHR31920">
    <property type="entry name" value="B3 DOMAIN-CONTAINING"/>
    <property type="match status" value="1"/>
</dbReference>
<dbReference type="SUPFAM" id="SSF101936">
    <property type="entry name" value="DNA-binding pseudobarrel domain"/>
    <property type="match status" value="2"/>
</dbReference>
<comment type="subcellular location">
    <subcellularLocation>
        <location evidence="1">Nucleus</location>
    </subcellularLocation>
</comment>
<reference evidence="7 8" key="1">
    <citation type="journal article" date="2023" name="G3 (Bethesda)">
        <title>A haplotype-resolved chromosome-scale genome for Quercus rubra L. provides insights into the genetics of adaptive traits for red oak species.</title>
        <authorList>
            <person name="Kapoor B."/>
            <person name="Jenkins J."/>
            <person name="Schmutz J."/>
            <person name="Zhebentyayeva T."/>
            <person name="Kuelheim C."/>
            <person name="Coggeshall M."/>
            <person name="Heim C."/>
            <person name="Lasky J.R."/>
            <person name="Leites L."/>
            <person name="Islam-Faridi N."/>
            <person name="Romero-Severson J."/>
            <person name="DeLeo V.L."/>
            <person name="Lucas S.M."/>
            <person name="Lazic D."/>
            <person name="Gailing O."/>
            <person name="Carlson J."/>
            <person name="Staton M."/>
        </authorList>
    </citation>
    <scope>NUCLEOTIDE SEQUENCE [LARGE SCALE GENOMIC DNA]</scope>
    <source>
        <strain evidence="7">Pseudo-F2</strain>
    </source>
</reference>
<name>A0AAN7DTG0_QUERU</name>
<gene>
    <name evidence="7" type="ORF">RGQ29_031850</name>
</gene>
<keyword evidence="3" id="KW-0238">DNA-binding</keyword>
<dbReference type="InterPro" id="IPR050655">
    <property type="entry name" value="Plant_B3_domain"/>
</dbReference>
<dbReference type="InterPro" id="IPR003340">
    <property type="entry name" value="B3_DNA-bd"/>
</dbReference>
<proteinExistence type="predicted"/>
<evidence type="ECO:0000256" key="3">
    <source>
        <dbReference type="ARBA" id="ARBA00023125"/>
    </source>
</evidence>
<evidence type="ECO:0000313" key="8">
    <source>
        <dbReference type="Proteomes" id="UP001324115"/>
    </source>
</evidence>
<keyword evidence="2" id="KW-0805">Transcription regulation</keyword>
<dbReference type="InterPro" id="IPR015300">
    <property type="entry name" value="DNA-bd_pseudobarrel_sf"/>
</dbReference>
<protein>
    <recommendedName>
        <fullName evidence="6">TF-B3 domain-containing protein</fullName>
    </recommendedName>
</protein>
<evidence type="ECO:0000256" key="1">
    <source>
        <dbReference type="ARBA" id="ARBA00004123"/>
    </source>
</evidence>